<geneLocation type="plasmid" evidence="11">
    <name>unnamed</name>
</geneLocation>
<dbReference type="SUPFAM" id="SSF52540">
    <property type="entry name" value="P-loop containing nucleoside triphosphate hydrolases"/>
    <property type="match status" value="2"/>
</dbReference>
<dbReference type="GO" id="GO:0005524">
    <property type="term" value="F:ATP binding"/>
    <property type="evidence" value="ECO:0007669"/>
    <property type="project" value="UniProtKB-KW"/>
</dbReference>
<evidence type="ECO:0000256" key="5">
    <source>
        <dbReference type="ARBA" id="ARBA00022737"/>
    </source>
</evidence>
<keyword evidence="11" id="KW-0614">Plasmid</keyword>
<keyword evidence="4" id="KW-0762">Sugar transport</keyword>
<dbReference type="InterPro" id="IPR017871">
    <property type="entry name" value="ABC_transporter-like_CS"/>
</dbReference>
<evidence type="ECO:0000313" key="11">
    <source>
        <dbReference type="EMBL" id="MCJ8150753.1"/>
    </source>
</evidence>
<dbReference type="InterPro" id="IPR003439">
    <property type="entry name" value="ABC_transporter-like_ATP-bd"/>
</dbReference>
<evidence type="ECO:0000256" key="2">
    <source>
        <dbReference type="ARBA" id="ARBA00022448"/>
    </source>
</evidence>
<dbReference type="PANTHER" id="PTHR43790:SF3">
    <property type="entry name" value="D-ALLOSE IMPORT ATP-BINDING PROTEIN ALSA-RELATED"/>
    <property type="match status" value="1"/>
</dbReference>
<dbReference type="PROSITE" id="PS00211">
    <property type="entry name" value="ABC_TRANSPORTER_1"/>
    <property type="match status" value="1"/>
</dbReference>
<keyword evidence="8" id="KW-1278">Translocase</keyword>
<dbReference type="Proteomes" id="UP001201844">
    <property type="component" value="Unassembled WGS sequence"/>
</dbReference>
<evidence type="ECO:0000256" key="8">
    <source>
        <dbReference type="ARBA" id="ARBA00022967"/>
    </source>
</evidence>
<keyword evidence="2" id="KW-0813">Transport</keyword>
<keyword evidence="7 11" id="KW-0067">ATP-binding</keyword>
<keyword evidence="6" id="KW-0547">Nucleotide-binding</keyword>
<gene>
    <name evidence="11" type="ORF">MKI86_16510</name>
</gene>
<dbReference type="PROSITE" id="PS50893">
    <property type="entry name" value="ABC_TRANSPORTER_2"/>
    <property type="match status" value="2"/>
</dbReference>
<dbReference type="CDD" id="cd03216">
    <property type="entry name" value="ABC_Carb_Monos_I"/>
    <property type="match status" value="1"/>
</dbReference>
<dbReference type="EMBL" id="JAKVIN010000007">
    <property type="protein sequence ID" value="MCJ8150753.1"/>
    <property type="molecule type" value="Genomic_DNA"/>
</dbReference>
<dbReference type="CDD" id="cd03215">
    <property type="entry name" value="ABC_Carb_Monos_II"/>
    <property type="match status" value="1"/>
</dbReference>
<organism evidence="11 12">
    <name type="scientific">Shinella sedimenti</name>
    <dbReference type="NCBI Taxonomy" id="2919913"/>
    <lineage>
        <taxon>Bacteria</taxon>
        <taxon>Pseudomonadati</taxon>
        <taxon>Pseudomonadota</taxon>
        <taxon>Alphaproteobacteria</taxon>
        <taxon>Hyphomicrobiales</taxon>
        <taxon>Rhizobiaceae</taxon>
        <taxon>Shinella</taxon>
    </lineage>
</organism>
<comment type="caution">
    <text evidence="11">The sequence shown here is derived from an EMBL/GenBank/DDBJ whole genome shotgun (WGS) entry which is preliminary data.</text>
</comment>
<dbReference type="SMART" id="SM00382">
    <property type="entry name" value="AAA"/>
    <property type="match status" value="2"/>
</dbReference>
<keyword evidence="3" id="KW-1003">Cell membrane</keyword>
<dbReference type="InterPro" id="IPR003593">
    <property type="entry name" value="AAA+_ATPase"/>
</dbReference>
<proteinExistence type="inferred from homology"/>
<evidence type="ECO:0000256" key="3">
    <source>
        <dbReference type="ARBA" id="ARBA00022475"/>
    </source>
</evidence>
<reference evidence="11 12" key="1">
    <citation type="submission" date="2022-02" db="EMBL/GenBank/DDBJ databases">
        <title>Shinella B3.7 sp. nov., isolated from Sediment (Zhairuo Island).</title>
        <authorList>
            <person name="Chen G."/>
        </authorList>
    </citation>
    <scope>NUCLEOTIDE SEQUENCE [LARGE SCALE GENOMIC DNA]</scope>
    <source>
        <strain evidence="11 12">B3.7</strain>
        <plasmid evidence="11">unnamed</plasmid>
    </source>
</reference>
<dbReference type="PANTHER" id="PTHR43790">
    <property type="entry name" value="CARBOHYDRATE TRANSPORT ATP-BINDING PROTEIN MG119-RELATED"/>
    <property type="match status" value="1"/>
</dbReference>
<dbReference type="InterPro" id="IPR050107">
    <property type="entry name" value="ABC_carbohydrate_import_ATPase"/>
</dbReference>
<evidence type="ECO:0000256" key="7">
    <source>
        <dbReference type="ARBA" id="ARBA00022840"/>
    </source>
</evidence>
<dbReference type="RefSeq" id="WP_241602667.1">
    <property type="nucleotide sequence ID" value="NZ_JAKVIN010000007.1"/>
</dbReference>
<dbReference type="Pfam" id="PF00005">
    <property type="entry name" value="ABC_tran"/>
    <property type="match status" value="2"/>
</dbReference>
<sequence>MSSRATAASEAPILLEMRNISKSFGAHKALHGVRIAVRAGEVHALMGENGAGKSTLTSILCGIIPPDPGGEIVISGAAKAIRNPIDARRLGIAIIHQELALADNLTVMENMTLGDETAYFGFRARAKMRARCEPVLQRLGLAWARDRKVGTLSIAEQQMVEIARALMADARVIVMDEPTTSLSLRETDRLFGIVRELRAEGRAIIYISHRMNEIYELADRVSVLRDGTFIGELDRRELGAEKLISMMVGRDLSTFYTKGGSGRMVGYDAPIVLSVDGVGDGKGLGPCSLELRAGEIVGLAGLVGAGRTELARLIFGAERPKSGTITLNGKPLQLNAPVDAIDAGIAYLTEDRKGLGLLLDMSVHSNINLNVLADDAWGTAVLNASAGAKRSAEAIAAMNIRVRGADTIVGTLSGGNQQKVLLARLLQRKPKVILLDEPTRGVDVGAKSEIYKIINNLAAEGAAVLVISSELPELIGLSDRVLVMREGRIAGEVDGSSGVAISQEAIIGIATGSDAITARA</sequence>
<evidence type="ECO:0000259" key="10">
    <source>
        <dbReference type="PROSITE" id="PS50893"/>
    </source>
</evidence>
<keyword evidence="12" id="KW-1185">Reference proteome</keyword>
<accession>A0ABT0CQ64</accession>
<evidence type="ECO:0000256" key="4">
    <source>
        <dbReference type="ARBA" id="ARBA00022597"/>
    </source>
</evidence>
<keyword evidence="9" id="KW-0472">Membrane</keyword>
<feature type="domain" description="ABC transporter" evidence="10">
    <location>
        <begin position="267"/>
        <end position="511"/>
    </location>
</feature>
<evidence type="ECO:0000256" key="6">
    <source>
        <dbReference type="ARBA" id="ARBA00022741"/>
    </source>
</evidence>
<feature type="domain" description="ABC transporter" evidence="10">
    <location>
        <begin position="15"/>
        <end position="251"/>
    </location>
</feature>
<evidence type="ECO:0000313" key="12">
    <source>
        <dbReference type="Proteomes" id="UP001201844"/>
    </source>
</evidence>
<keyword evidence="5" id="KW-0677">Repeat</keyword>
<comment type="similarity">
    <text evidence="1">Belongs to the ABC transporter superfamily.</text>
</comment>
<protein>
    <submittedName>
        <fullName evidence="11">Sugar ABC transporter ATP-binding protein</fullName>
    </submittedName>
</protein>
<evidence type="ECO:0000256" key="9">
    <source>
        <dbReference type="ARBA" id="ARBA00023136"/>
    </source>
</evidence>
<evidence type="ECO:0000256" key="1">
    <source>
        <dbReference type="ARBA" id="ARBA00005417"/>
    </source>
</evidence>
<dbReference type="Gene3D" id="3.40.50.300">
    <property type="entry name" value="P-loop containing nucleotide triphosphate hydrolases"/>
    <property type="match status" value="2"/>
</dbReference>
<dbReference type="InterPro" id="IPR027417">
    <property type="entry name" value="P-loop_NTPase"/>
</dbReference>
<name>A0ABT0CQ64_9HYPH</name>